<feature type="repeat" description="TPR" evidence="3">
    <location>
        <begin position="200"/>
        <end position="233"/>
    </location>
</feature>
<dbReference type="Proteomes" id="UP000823619">
    <property type="component" value="Unassembled WGS sequence"/>
</dbReference>
<feature type="chain" id="PRO_5039329761" evidence="4">
    <location>
        <begin position="23"/>
        <end position="568"/>
    </location>
</feature>
<dbReference type="InterPro" id="IPR011990">
    <property type="entry name" value="TPR-like_helical_dom_sf"/>
</dbReference>
<dbReference type="EMBL" id="JADIMO010000087">
    <property type="protein sequence ID" value="MBO8445382.1"/>
    <property type="molecule type" value="Genomic_DNA"/>
</dbReference>
<comment type="caution">
    <text evidence="5">The sequence shown here is derived from an EMBL/GenBank/DDBJ whole genome shotgun (WGS) entry which is preliminary data.</text>
</comment>
<accession>A0A9D9HD55</accession>
<dbReference type="PANTHER" id="PTHR45586">
    <property type="entry name" value="TPR REPEAT-CONTAINING PROTEIN PA4667"/>
    <property type="match status" value="1"/>
</dbReference>
<dbReference type="Pfam" id="PF00515">
    <property type="entry name" value="TPR_1"/>
    <property type="match status" value="1"/>
</dbReference>
<evidence type="ECO:0000313" key="5">
    <source>
        <dbReference type="EMBL" id="MBO8445382.1"/>
    </source>
</evidence>
<sequence length="568" mass="64691">MKGTIIYLALAVLLFMPARAYAQEEDKTRIAENKIITAVERYNERDFGKASGILRGVIAEFPGNDAAHFYLGLSEFCMNHMDAAEAELKKAVAIDSSNFWYRYRLAMVYSATDRKELTTAMFEDLLEDFPKKSELYYSLIDLYISQGQTDRALETLSQIETVFGKNEATALTRFDLLRSSGKQTEAYESLKEFNNEYSSPQVLAILGDWQMSMYNDSLALKSYGEALELEPDYAPALLGKAEVFRVTRRYDEYFSLMDRFLTSQSVTVAGKADYLKSLFQSSDPMFLKTFSSRIDSMVTGCLDLYPRDSSMLMTAGIYYYGTGRAAEAKSIFRKNMDLYPESLSAAANFVELLMYTHEWEELSSEGRKAFGKFPSEPAFLEMASLADYNLGDYGKVLDICDTVLLVCEGDSLRTLNAYTTMGDMYHQLGDNKKAYKAYEAALKINPTYVPVLNNYAYFLSIEGRKLKKAYDMSKITVEKEPDNPTYLDTFGWILYLQGKPLEAKPFFKHAMLYGGKDSAVILDHYAEVLFALKEYDLAFVYWTQAQSRNNGEIEGLDEKIRQRKSEMK</sequence>
<dbReference type="Gene3D" id="1.25.40.10">
    <property type="entry name" value="Tetratricopeptide repeat domain"/>
    <property type="match status" value="3"/>
</dbReference>
<dbReference type="Pfam" id="PF14559">
    <property type="entry name" value="TPR_19"/>
    <property type="match status" value="1"/>
</dbReference>
<evidence type="ECO:0000256" key="4">
    <source>
        <dbReference type="SAM" id="SignalP"/>
    </source>
</evidence>
<feature type="signal peptide" evidence="4">
    <location>
        <begin position="1"/>
        <end position="22"/>
    </location>
</feature>
<dbReference type="InterPro" id="IPR019734">
    <property type="entry name" value="TPR_rpt"/>
</dbReference>
<evidence type="ECO:0000256" key="2">
    <source>
        <dbReference type="ARBA" id="ARBA00022803"/>
    </source>
</evidence>
<dbReference type="SMART" id="SM00028">
    <property type="entry name" value="TPR"/>
    <property type="match status" value="7"/>
</dbReference>
<reference evidence="5" key="2">
    <citation type="journal article" date="2021" name="PeerJ">
        <title>Extensive microbial diversity within the chicken gut microbiome revealed by metagenomics and culture.</title>
        <authorList>
            <person name="Gilroy R."/>
            <person name="Ravi A."/>
            <person name="Getino M."/>
            <person name="Pursley I."/>
            <person name="Horton D.L."/>
            <person name="Alikhan N.F."/>
            <person name="Baker D."/>
            <person name="Gharbi K."/>
            <person name="Hall N."/>
            <person name="Watson M."/>
            <person name="Adriaenssens E.M."/>
            <person name="Foster-Nyarko E."/>
            <person name="Jarju S."/>
            <person name="Secka A."/>
            <person name="Antonio M."/>
            <person name="Oren A."/>
            <person name="Chaudhuri R.R."/>
            <person name="La Ragione R."/>
            <person name="Hildebrand F."/>
            <person name="Pallen M.J."/>
        </authorList>
    </citation>
    <scope>NUCLEOTIDE SEQUENCE</scope>
    <source>
        <strain evidence="5">D5-748</strain>
    </source>
</reference>
<organism evidence="5 6">
    <name type="scientific">Candidatus Cryptobacteroides merdavium</name>
    <dbReference type="NCBI Taxonomy" id="2840769"/>
    <lineage>
        <taxon>Bacteria</taxon>
        <taxon>Pseudomonadati</taxon>
        <taxon>Bacteroidota</taxon>
        <taxon>Bacteroidia</taxon>
        <taxon>Bacteroidales</taxon>
        <taxon>Candidatus Cryptobacteroides</taxon>
    </lineage>
</organism>
<dbReference type="PANTHER" id="PTHR45586:SF1">
    <property type="entry name" value="LIPOPOLYSACCHARIDE ASSEMBLY PROTEIN B"/>
    <property type="match status" value="1"/>
</dbReference>
<dbReference type="AlphaFoldDB" id="A0A9D9HD55"/>
<feature type="repeat" description="TPR" evidence="3">
    <location>
        <begin position="309"/>
        <end position="342"/>
    </location>
</feature>
<dbReference type="SUPFAM" id="SSF48452">
    <property type="entry name" value="TPR-like"/>
    <property type="match status" value="3"/>
</dbReference>
<reference evidence="5" key="1">
    <citation type="submission" date="2020-10" db="EMBL/GenBank/DDBJ databases">
        <authorList>
            <person name="Gilroy R."/>
        </authorList>
    </citation>
    <scope>NUCLEOTIDE SEQUENCE</scope>
    <source>
        <strain evidence="5">D5-748</strain>
    </source>
</reference>
<dbReference type="InterPro" id="IPR051012">
    <property type="entry name" value="CellSynth/LPSAsmb/PSIAsmb"/>
</dbReference>
<proteinExistence type="predicted"/>
<keyword evidence="1" id="KW-0677">Repeat</keyword>
<name>A0A9D9HD55_9BACT</name>
<evidence type="ECO:0000256" key="3">
    <source>
        <dbReference type="PROSITE-ProRule" id="PRU00339"/>
    </source>
</evidence>
<protein>
    <submittedName>
        <fullName evidence="5">Tetratricopeptide repeat protein</fullName>
    </submittedName>
</protein>
<feature type="repeat" description="TPR" evidence="3">
    <location>
        <begin position="415"/>
        <end position="448"/>
    </location>
</feature>
<keyword evidence="4" id="KW-0732">Signal</keyword>
<dbReference type="PROSITE" id="PS50293">
    <property type="entry name" value="TPR_REGION"/>
    <property type="match status" value="1"/>
</dbReference>
<dbReference type="PROSITE" id="PS50005">
    <property type="entry name" value="TPR"/>
    <property type="match status" value="3"/>
</dbReference>
<gene>
    <name evidence="5" type="ORF">IAC23_06785</name>
</gene>
<keyword evidence="2 3" id="KW-0802">TPR repeat</keyword>
<evidence type="ECO:0000256" key="1">
    <source>
        <dbReference type="ARBA" id="ARBA00022737"/>
    </source>
</evidence>
<evidence type="ECO:0000313" key="6">
    <source>
        <dbReference type="Proteomes" id="UP000823619"/>
    </source>
</evidence>